<dbReference type="OrthoDB" id="8162448at2"/>
<dbReference type="RefSeq" id="WP_091834572.1">
    <property type="nucleotide sequence ID" value="NZ_FOAN01000004.1"/>
</dbReference>
<dbReference type="Proteomes" id="UP000199664">
    <property type="component" value="Unassembled WGS sequence"/>
</dbReference>
<evidence type="ECO:0000259" key="1">
    <source>
        <dbReference type="Pfam" id="PF13488"/>
    </source>
</evidence>
<protein>
    <submittedName>
        <fullName evidence="2">Glycine zipper</fullName>
    </submittedName>
</protein>
<organism evidence="2 3">
    <name type="scientific">Bosea lupini</name>
    <dbReference type="NCBI Taxonomy" id="1036779"/>
    <lineage>
        <taxon>Bacteria</taxon>
        <taxon>Pseudomonadati</taxon>
        <taxon>Pseudomonadota</taxon>
        <taxon>Alphaproteobacteria</taxon>
        <taxon>Hyphomicrobiales</taxon>
        <taxon>Boseaceae</taxon>
        <taxon>Bosea</taxon>
    </lineage>
</organism>
<dbReference type="Pfam" id="PF13488">
    <property type="entry name" value="Gly-zipper_Omp"/>
    <property type="match status" value="1"/>
</dbReference>
<dbReference type="PROSITE" id="PS51257">
    <property type="entry name" value="PROKAR_LIPOPROTEIN"/>
    <property type="match status" value="1"/>
</dbReference>
<dbReference type="AlphaFoldDB" id="A0A1H7QML7"/>
<evidence type="ECO:0000313" key="2">
    <source>
        <dbReference type="EMBL" id="SEL48884.1"/>
    </source>
</evidence>
<accession>A0A1H7QML7</accession>
<proteinExistence type="predicted"/>
<dbReference type="EMBL" id="FOAN01000004">
    <property type="protein sequence ID" value="SEL48884.1"/>
    <property type="molecule type" value="Genomic_DNA"/>
</dbReference>
<reference evidence="3" key="1">
    <citation type="submission" date="2016-10" db="EMBL/GenBank/DDBJ databases">
        <authorList>
            <person name="Varghese N."/>
            <person name="Submissions S."/>
        </authorList>
    </citation>
    <scope>NUCLEOTIDE SEQUENCE [LARGE SCALE GENOMIC DNA]</scope>
    <source>
        <strain evidence="3">LMG 26383,CCUG 61248,R- 45681</strain>
    </source>
</reference>
<gene>
    <name evidence="2" type="ORF">SAMN04515666_10451</name>
</gene>
<feature type="domain" description="Glycine zipper" evidence="1">
    <location>
        <begin position="32"/>
        <end position="74"/>
    </location>
</feature>
<evidence type="ECO:0000313" key="3">
    <source>
        <dbReference type="Proteomes" id="UP000199664"/>
    </source>
</evidence>
<keyword evidence="3" id="KW-1185">Reference proteome</keyword>
<name>A0A1H7QML7_9HYPH</name>
<sequence length="151" mass="14917">MHAKTLKAGTILVAGALALGGCTGSQERVAAGGALGAGAGALIGGAAGGWRGAAIGALIGGVAGLVIADAIEKERAREAAYIAARSGGSNVQSFRNSSGQAVTVRARTVRTYNNSQGQRIRVVERSVTREGKAAGTDTVEVNLATNEASGI</sequence>
<dbReference type="InterPro" id="IPR039567">
    <property type="entry name" value="Gly-zipper"/>
</dbReference>